<dbReference type="BioCyc" id="EBAC796937-HMP:GMGH-889-MONOMER"/>
<reference evidence="1 2" key="1">
    <citation type="submission" date="2011-08" db="EMBL/GenBank/DDBJ databases">
        <title>The Genome Sequence of Eubacteriaceae bacterium ACC19a.</title>
        <authorList>
            <consortium name="The Broad Institute Genome Sequencing Platform"/>
            <person name="Earl A."/>
            <person name="Ward D."/>
            <person name="Feldgarden M."/>
            <person name="Gevers D."/>
            <person name="Sizova M."/>
            <person name="Hazen A."/>
            <person name="Epstein S."/>
            <person name="Young S.K."/>
            <person name="Zeng Q."/>
            <person name="Gargeya S."/>
            <person name="Fitzgerald M."/>
            <person name="Haas B."/>
            <person name="Abouelleil A."/>
            <person name="Alvarado L."/>
            <person name="Arachchi H.M."/>
            <person name="Berlin A."/>
            <person name="Brown A."/>
            <person name="Chapman S.B."/>
            <person name="Chen Z."/>
            <person name="Dunbar C."/>
            <person name="Freedman E."/>
            <person name="Gearin G."/>
            <person name="Gellesch M."/>
            <person name="Goldberg J."/>
            <person name="Griggs A."/>
            <person name="Gujja S."/>
            <person name="Heiman D."/>
            <person name="Howarth C."/>
            <person name="Larson L."/>
            <person name="Lui A."/>
            <person name="MacDonald P.J.P."/>
            <person name="Montmayeur A."/>
            <person name="Murphy C."/>
            <person name="Neiman D."/>
            <person name="Pearson M."/>
            <person name="Priest M."/>
            <person name="Roberts A."/>
            <person name="Saif S."/>
            <person name="Shea T."/>
            <person name="Shenoy N."/>
            <person name="Sisk P."/>
            <person name="Stolte C."/>
            <person name="Sykes S."/>
            <person name="Wortman J."/>
            <person name="Nusbaum C."/>
            <person name="Birren B."/>
        </authorList>
    </citation>
    <scope>NUCLEOTIDE SEQUENCE [LARGE SCALE GENOMIC DNA]</scope>
    <source>
        <strain evidence="1 2">ACC19a</strain>
    </source>
</reference>
<protein>
    <submittedName>
        <fullName evidence="1">Uncharacterized protein</fullName>
    </submittedName>
</protein>
<evidence type="ECO:0000313" key="1">
    <source>
        <dbReference type="EMBL" id="EHL10672.1"/>
    </source>
</evidence>
<dbReference type="AlphaFoldDB" id="G9X3D0"/>
<evidence type="ECO:0000313" key="2">
    <source>
        <dbReference type="Proteomes" id="UP000006437"/>
    </source>
</evidence>
<dbReference type="HOGENOM" id="CLU_1243206_0_0_9"/>
<accession>G9X3D0</accession>
<sequence length="217" mass="25886">MIRRFEKVCGNYVEMIYGQKRLGYSISDTVGFYDMFELQKEGERQGSDIIFYDYENGKVYEPFEKEKNVIYDKPIYAKGAYYFLKGDFNKNIMTLFKYLPEDLPEKITELNIGDMNLYNLKIIGDEVYIISEDEYIVSYYPKRFQFPLEPNECVLLIDNDKVFIEAWIEEGWDDEKHCATDEYKYYHKLIVKDFFGNLLSEEIGSLDQNPDGNWWIS</sequence>
<dbReference type="Proteomes" id="UP000006437">
    <property type="component" value="Unassembled WGS sequence"/>
</dbReference>
<dbReference type="EMBL" id="AFZE01000057">
    <property type="protein sequence ID" value="EHL10672.1"/>
    <property type="molecule type" value="Genomic_DNA"/>
</dbReference>
<proteinExistence type="predicted"/>
<name>G9X3D0_9FIRM</name>
<organism evidence="1 2">
    <name type="scientific">Peptoanaerobacter stomatis</name>
    <dbReference type="NCBI Taxonomy" id="796937"/>
    <lineage>
        <taxon>Bacteria</taxon>
        <taxon>Bacillati</taxon>
        <taxon>Bacillota</taxon>
        <taxon>Clostridia</taxon>
        <taxon>Peptostreptococcales</taxon>
        <taxon>Filifactoraceae</taxon>
        <taxon>Peptoanaerobacter</taxon>
    </lineage>
</organism>
<dbReference type="RefSeq" id="WP_009525122.1">
    <property type="nucleotide sequence ID" value="NZ_JH414549.1"/>
</dbReference>
<gene>
    <name evidence="1" type="ORF">HMPREF9629_00887</name>
</gene>
<comment type="caution">
    <text evidence="1">The sequence shown here is derived from an EMBL/GenBank/DDBJ whole genome shotgun (WGS) entry which is preliminary data.</text>
</comment>